<dbReference type="InterPro" id="IPR027788">
    <property type="entry name" value="Alpha/beta-hydrolase_N_dom"/>
</dbReference>
<dbReference type="RefSeq" id="WP_106770291.1">
    <property type="nucleotide sequence ID" value="NZ_PXYK01000001.1"/>
</dbReference>
<accession>A0A2P7STD2</accession>
<feature type="domain" description="Alpha/beta-hydrolase N-terminal" evidence="3">
    <location>
        <begin position="29"/>
        <end position="236"/>
    </location>
</feature>
<dbReference type="EMBL" id="PXYK01000001">
    <property type="protein sequence ID" value="PSJ65749.1"/>
    <property type="molecule type" value="Genomic_DNA"/>
</dbReference>
<name>A0A2P7STD2_9HYPH</name>
<comment type="caution">
    <text evidence="4">The sequence shown here is derived from an EMBL/GenBank/DDBJ whole genome shotgun (WGS) entry which is preliminary data.</text>
</comment>
<organism evidence="4 5">
    <name type="scientific">Kumtagia ephedrae</name>
    <dbReference type="NCBI Taxonomy" id="2116701"/>
    <lineage>
        <taxon>Bacteria</taxon>
        <taxon>Pseudomonadati</taxon>
        <taxon>Pseudomonadota</taxon>
        <taxon>Alphaproteobacteria</taxon>
        <taxon>Hyphomicrobiales</taxon>
        <taxon>Phyllobacteriaceae</taxon>
        <taxon>Kumtagia</taxon>
    </lineage>
</organism>
<proteinExistence type="predicted"/>
<dbReference type="InterPro" id="IPR027787">
    <property type="entry name" value="Alpha/beta-hydrolase_catalytic"/>
</dbReference>
<evidence type="ECO:0000313" key="5">
    <source>
        <dbReference type="Proteomes" id="UP000241229"/>
    </source>
</evidence>
<dbReference type="InterPro" id="IPR012037">
    <property type="entry name" value="Alpha/beta-hydrolase_fam"/>
</dbReference>
<evidence type="ECO:0000259" key="3">
    <source>
        <dbReference type="Pfam" id="PF15420"/>
    </source>
</evidence>
<evidence type="ECO:0000313" key="4">
    <source>
        <dbReference type="EMBL" id="PSJ65749.1"/>
    </source>
</evidence>
<feature type="transmembrane region" description="Helical" evidence="1">
    <location>
        <begin position="78"/>
        <end position="99"/>
    </location>
</feature>
<keyword evidence="1" id="KW-0472">Membrane</keyword>
<sequence length="550" mass="61231">MRHNWLVRFWHSFSLIGLLVGTLFFAASLTPMLVPRTFMMQGVLSGLAAAVGYGIGVFGGWLWAYLELPAPKNRVLLVTKLAAAFACGAIAVAFLWQASAWQNSIRTLMGVEPVETARPLEVGLIAALTFVILLALARLFRLTLDFISRWLQRFVPRRVSYVIGTAIAVTLFWSIADGVLFRLGLRAADASFQAVDALMEPETQRPSDPNRTGSDASLIRWDELGRQGQHYIASAPTAAQLQLFAKKPAMDPIRVYVGLRPAQTPAERAKLALEELKRTGAFDRSLLVVITPTGTGWVDPEAIDPAEYLHDGDIASVAVQYSYLASWLSLLVEPGYGAETARALFSEVYGYWTTLPRDRRPQLYLHGLSLGALSSEQSTELFEVIGDPYHGALWSGPPFPSRIWRSVTRDRDPGSPAWLPRFRDGSYVRFTSQENALAIPGAHWGPMRVVYLQYASDPITFFDYASLYRQPDWMAEPRGPDVSPALRWYPVVTFLQLLLDVATATTTPLGHGHVYAAPHYIDAWVEVTNVQDRSAADIELLKQHFRARQR</sequence>
<gene>
    <name evidence="4" type="ORF">C7I84_01100</name>
</gene>
<evidence type="ECO:0000259" key="2">
    <source>
        <dbReference type="Pfam" id="PF10081"/>
    </source>
</evidence>
<keyword evidence="1" id="KW-0812">Transmembrane</keyword>
<feature type="domain" description="Alpha/beta-hydrolase catalytic" evidence="2">
    <location>
        <begin position="253"/>
        <end position="539"/>
    </location>
</feature>
<feature type="transmembrane region" description="Helical" evidence="1">
    <location>
        <begin position="119"/>
        <end position="140"/>
    </location>
</feature>
<dbReference type="AlphaFoldDB" id="A0A2P7STD2"/>
<protein>
    <recommendedName>
        <fullName evidence="6">Alpha/beta-hydrolase catalytic domain-containing protein</fullName>
    </recommendedName>
</protein>
<keyword evidence="5" id="KW-1185">Reference proteome</keyword>
<feature type="transmembrane region" description="Helical" evidence="1">
    <location>
        <begin position="46"/>
        <end position="66"/>
    </location>
</feature>
<dbReference type="Pfam" id="PF10081">
    <property type="entry name" value="Abhydrolase_9"/>
    <property type="match status" value="1"/>
</dbReference>
<reference evidence="4 5" key="1">
    <citation type="submission" date="2018-03" db="EMBL/GenBank/DDBJ databases">
        <title>The draft genome of Mesorhizobium sp. 6GN-30.</title>
        <authorList>
            <person name="Liu L."/>
            <person name="Li L."/>
            <person name="Wang T."/>
            <person name="Zhang X."/>
            <person name="Liang L."/>
        </authorList>
    </citation>
    <scope>NUCLEOTIDE SEQUENCE [LARGE SCALE GENOMIC DNA]</scope>
    <source>
        <strain evidence="4 5">6GN30</strain>
    </source>
</reference>
<dbReference type="OrthoDB" id="4397445at2"/>
<keyword evidence="1" id="KW-1133">Transmembrane helix</keyword>
<dbReference type="Proteomes" id="UP000241229">
    <property type="component" value="Unassembled WGS sequence"/>
</dbReference>
<feature type="transmembrane region" description="Helical" evidence="1">
    <location>
        <begin position="12"/>
        <end position="34"/>
    </location>
</feature>
<dbReference type="PIRSF" id="PIRSF007542">
    <property type="entry name" value="UCP007542"/>
    <property type="match status" value="1"/>
</dbReference>
<evidence type="ECO:0008006" key="6">
    <source>
        <dbReference type="Google" id="ProtNLM"/>
    </source>
</evidence>
<evidence type="ECO:0000256" key="1">
    <source>
        <dbReference type="SAM" id="Phobius"/>
    </source>
</evidence>
<feature type="transmembrane region" description="Helical" evidence="1">
    <location>
        <begin position="161"/>
        <end position="185"/>
    </location>
</feature>
<dbReference type="Pfam" id="PF15420">
    <property type="entry name" value="Abhydrolase_9_N"/>
    <property type="match status" value="1"/>
</dbReference>